<dbReference type="EMBL" id="BBXV01000040">
    <property type="protein sequence ID" value="GAQ19132.1"/>
    <property type="molecule type" value="Genomic_DNA"/>
</dbReference>
<dbReference type="RefSeq" id="WP_058950886.1">
    <property type="nucleotide sequence ID" value="NZ_BBXV01000040.1"/>
</dbReference>
<proteinExistence type="predicted"/>
<gene>
    <name evidence="1" type="ORF">OPHB3_3091</name>
</gene>
<evidence type="ECO:0000313" key="2">
    <source>
        <dbReference type="Proteomes" id="UP000052946"/>
    </source>
</evidence>
<organism evidence="1 2">
    <name type="scientific">Oceanobacillus picturae</name>
    <dbReference type="NCBI Taxonomy" id="171693"/>
    <lineage>
        <taxon>Bacteria</taxon>
        <taxon>Bacillati</taxon>
        <taxon>Bacillota</taxon>
        <taxon>Bacilli</taxon>
        <taxon>Bacillales</taxon>
        <taxon>Bacillaceae</taxon>
        <taxon>Oceanobacillus</taxon>
    </lineage>
</organism>
<dbReference type="AlphaFoldDB" id="A0A0U9HJN1"/>
<name>A0A0U9HJN1_9BACI</name>
<reference evidence="2" key="1">
    <citation type="submission" date="2015-07" db="EMBL/GenBank/DDBJ databases">
        <title>Draft Genome Sequence of Oceanobacillus picturae Heshi-B3 that Was Isolated from Fermented Rice Bran with Aging Salted Mackerel, Which Was Named Heshiko as Traditional Fermented Seafood in Japan.</title>
        <authorList>
            <person name="Akuzawa S."/>
            <person name="Nakagawa J."/>
            <person name="Kanekatsu T."/>
            <person name="Kanesaki Y."/>
            <person name="Suzuki T."/>
        </authorList>
    </citation>
    <scope>NUCLEOTIDE SEQUENCE [LARGE SCALE GENOMIC DNA]</scope>
    <source>
        <strain evidence="2">Heshi-B3</strain>
    </source>
</reference>
<comment type="caution">
    <text evidence="1">The sequence shown here is derived from an EMBL/GenBank/DDBJ whole genome shotgun (WGS) entry which is preliminary data.</text>
</comment>
<protein>
    <submittedName>
        <fullName evidence="1">Uncharacterized protein</fullName>
    </submittedName>
</protein>
<dbReference type="OrthoDB" id="2869593at2"/>
<evidence type="ECO:0000313" key="1">
    <source>
        <dbReference type="EMBL" id="GAQ19132.1"/>
    </source>
</evidence>
<accession>A0A0U9HJN1</accession>
<dbReference type="Proteomes" id="UP000052946">
    <property type="component" value="Unassembled WGS sequence"/>
</dbReference>
<reference evidence="1 2" key="2">
    <citation type="journal article" date="2016" name="Genome Announc.">
        <title>Draft Genome Sequence of Oceanobacillus picturae Heshi-B3, Isolated from Fermented Rice Bran in a Traditional Japanese Seafood Dish.</title>
        <authorList>
            <person name="Akuzawa S."/>
            <person name="Nagaoka J."/>
            <person name="Kanekatsu M."/>
            <person name="Kanesaki Y."/>
            <person name="Suzuki T."/>
        </authorList>
    </citation>
    <scope>NUCLEOTIDE SEQUENCE [LARGE SCALE GENOMIC DNA]</scope>
    <source>
        <strain evidence="1 2">Heshi-B3</strain>
    </source>
</reference>
<sequence length="153" mass="17777">MGEITRLTQNDLKKLKTDRGEAIKLIKHYAHQYKGKEHFDRIGASCAMSATNTVDTIIGSSQYLNGKFIMPDEIHVENLVDWFMINRDYEAEKFIVLFYTAHYIKKKINNLYRSINKGQLASTLTLLGNKEAREELEKQIKIRKNSGVKLIRR</sequence>